<dbReference type="InterPro" id="IPR044068">
    <property type="entry name" value="CB"/>
</dbReference>
<protein>
    <submittedName>
        <fullName evidence="8">Phage integrase</fullName>
    </submittedName>
</protein>
<dbReference type="PANTHER" id="PTHR30349:SF64">
    <property type="entry name" value="PROPHAGE INTEGRASE INTD-RELATED"/>
    <property type="match status" value="1"/>
</dbReference>
<comment type="caution">
    <text evidence="8">The sequence shown here is derived from an EMBL/GenBank/DDBJ whole genome shotgun (WGS) entry which is preliminary data.</text>
</comment>
<proteinExistence type="inferred from homology"/>
<dbReference type="InterPro" id="IPR010998">
    <property type="entry name" value="Integrase_recombinase_N"/>
</dbReference>
<dbReference type="Gene3D" id="1.10.443.10">
    <property type="entry name" value="Intergrase catalytic core"/>
    <property type="match status" value="1"/>
</dbReference>
<evidence type="ECO:0000259" key="7">
    <source>
        <dbReference type="PROSITE" id="PS51900"/>
    </source>
</evidence>
<dbReference type="InterPro" id="IPR050090">
    <property type="entry name" value="Tyrosine_recombinase_XerCD"/>
</dbReference>
<dbReference type="InterPro" id="IPR013762">
    <property type="entry name" value="Integrase-like_cat_sf"/>
</dbReference>
<dbReference type="SUPFAM" id="SSF56349">
    <property type="entry name" value="DNA breaking-rejoining enzymes"/>
    <property type="match status" value="1"/>
</dbReference>
<keyword evidence="3 5" id="KW-0238">DNA-binding</keyword>
<dbReference type="Pfam" id="PF00589">
    <property type="entry name" value="Phage_integrase"/>
    <property type="match status" value="1"/>
</dbReference>
<evidence type="ECO:0000256" key="1">
    <source>
        <dbReference type="ARBA" id="ARBA00008857"/>
    </source>
</evidence>
<evidence type="ECO:0000259" key="6">
    <source>
        <dbReference type="PROSITE" id="PS51898"/>
    </source>
</evidence>
<evidence type="ECO:0000256" key="3">
    <source>
        <dbReference type="ARBA" id="ARBA00023125"/>
    </source>
</evidence>
<dbReference type="PANTHER" id="PTHR30349">
    <property type="entry name" value="PHAGE INTEGRASE-RELATED"/>
    <property type="match status" value="1"/>
</dbReference>
<dbReference type="InterPro" id="IPR011010">
    <property type="entry name" value="DNA_brk_join_enz"/>
</dbReference>
<dbReference type="GO" id="GO:0015074">
    <property type="term" value="P:DNA integration"/>
    <property type="evidence" value="ECO:0007669"/>
    <property type="project" value="UniProtKB-KW"/>
</dbReference>
<comment type="similarity">
    <text evidence="1">Belongs to the 'phage' integrase family.</text>
</comment>
<dbReference type="AlphaFoldDB" id="A0YFT5"/>
<name>A0YFT5_9GAMM</name>
<dbReference type="Proteomes" id="UP000004931">
    <property type="component" value="Unassembled WGS sequence"/>
</dbReference>
<dbReference type="InterPro" id="IPR002104">
    <property type="entry name" value="Integrase_catalytic"/>
</dbReference>
<feature type="domain" description="Tyr recombinase" evidence="6">
    <location>
        <begin position="161"/>
        <end position="328"/>
    </location>
</feature>
<feature type="domain" description="Core-binding (CB)" evidence="7">
    <location>
        <begin position="63"/>
        <end position="141"/>
    </location>
</feature>
<organism evidence="8 9">
    <name type="scientific">marine gamma proteobacterium HTCC2143</name>
    <dbReference type="NCBI Taxonomy" id="247633"/>
    <lineage>
        <taxon>Bacteria</taxon>
        <taxon>Pseudomonadati</taxon>
        <taxon>Pseudomonadota</taxon>
        <taxon>Gammaproteobacteria</taxon>
        <taxon>Cellvibrionales</taxon>
        <taxon>Spongiibacteraceae</taxon>
        <taxon>BD1-7 clade</taxon>
    </lineage>
</organism>
<dbReference type="EMBL" id="AAVT01000009">
    <property type="protein sequence ID" value="EAW30185.1"/>
    <property type="molecule type" value="Genomic_DNA"/>
</dbReference>
<gene>
    <name evidence="8" type="ORF">GP2143_01540</name>
</gene>
<dbReference type="PROSITE" id="PS51898">
    <property type="entry name" value="TYR_RECOMBINASE"/>
    <property type="match status" value="1"/>
</dbReference>
<sequence>MARERGLYQREGTPYWWVDLVLPDGRRVCQSTRLKCLNAANEFVIDLKADAYKRSREGIVHDKTWRQAVVRYLAENATKKSLQADRDNLKKLDAFVGDLLLRQVSMDSLWPFIHQRRDDGVTDATINRALEVVRRIFHLARDEWCWLERFPKIRMLKEPKRRIRFLRRPEVNRLLEELPDHMRPVVQFAVATGCRMGEILKLEWNRVDFDRRVAWLDHGTTKNGDGRGIPLNNDAVLALRSLHGQHQRWCFTFRGKPIKAIGSCWKRALERAQIENFRFHDLRHTWASWHVMSGTSLQELMELGGWKSYEMVLRYAHLAPEHLSSAAARIEQVWDVVDENSTIALQ</sequence>
<keyword evidence="9" id="KW-1185">Reference proteome</keyword>
<dbReference type="GO" id="GO:0003677">
    <property type="term" value="F:DNA binding"/>
    <property type="evidence" value="ECO:0007669"/>
    <property type="project" value="UniProtKB-UniRule"/>
</dbReference>
<dbReference type="eggNOG" id="COG0582">
    <property type="taxonomic scope" value="Bacteria"/>
</dbReference>
<keyword evidence="4" id="KW-0233">DNA recombination</keyword>
<evidence type="ECO:0000313" key="9">
    <source>
        <dbReference type="Proteomes" id="UP000004931"/>
    </source>
</evidence>
<dbReference type="GO" id="GO:0006310">
    <property type="term" value="P:DNA recombination"/>
    <property type="evidence" value="ECO:0007669"/>
    <property type="project" value="UniProtKB-KW"/>
</dbReference>
<evidence type="ECO:0000256" key="5">
    <source>
        <dbReference type="PROSITE-ProRule" id="PRU01248"/>
    </source>
</evidence>
<dbReference type="CDD" id="cd00796">
    <property type="entry name" value="INT_Rci_Hp1_C"/>
    <property type="match status" value="1"/>
</dbReference>
<evidence type="ECO:0000256" key="4">
    <source>
        <dbReference type="ARBA" id="ARBA00023172"/>
    </source>
</evidence>
<accession>A0YFT5</accession>
<reference evidence="8 9" key="1">
    <citation type="journal article" date="2010" name="J. Bacteriol.">
        <title>Genome sequence of the oligotrophic marine Gammaproteobacterium HTCC2143, isolated from the Oregon Coast.</title>
        <authorList>
            <person name="Oh H.M."/>
            <person name="Kang I."/>
            <person name="Ferriera S."/>
            <person name="Giovannoni S.J."/>
            <person name="Cho J.C."/>
        </authorList>
    </citation>
    <scope>NUCLEOTIDE SEQUENCE [LARGE SCALE GENOMIC DNA]</scope>
    <source>
        <strain evidence="8 9">HTCC2143</strain>
    </source>
</reference>
<dbReference type="Gene3D" id="1.10.150.130">
    <property type="match status" value="1"/>
</dbReference>
<evidence type="ECO:0000313" key="8">
    <source>
        <dbReference type="EMBL" id="EAW30185.1"/>
    </source>
</evidence>
<dbReference type="OrthoDB" id="9057547at2"/>
<evidence type="ECO:0000256" key="2">
    <source>
        <dbReference type="ARBA" id="ARBA00022908"/>
    </source>
</evidence>
<dbReference type="STRING" id="247633.GP2143_01540"/>
<dbReference type="PROSITE" id="PS51900">
    <property type="entry name" value="CB"/>
    <property type="match status" value="1"/>
</dbReference>
<keyword evidence="2" id="KW-0229">DNA integration</keyword>